<protein>
    <recommendedName>
        <fullName evidence="2">YrhK domain-containing protein</fullName>
    </recommendedName>
</protein>
<sequence>MPHMFANRIRLYDLTKDKADLQAQFRWETFNAVLYKLGGLVFIAGSILFFPRFEAYQDIGAWIFFAGSLLYLVVTLHDIIEVRRHWHQAGEHYILDVFEWVAASSYLWGTILFTVGSILFLSFVGLPKAGAWCFVIGSLLFVVGACINVLRIVSSKNLITLQLMNLTAVSFVIGSVLFTVASIPYLWNFNTAHDKEILFSFLAWQYLVGSTFFLLGGIFNYWRAYVLLRQAMRHRGDAAANGERAGACPATPGGNV</sequence>
<gene>
    <name evidence="3" type="ORF">DesfrDRAFT_1949</name>
</gene>
<dbReference type="Pfam" id="PF14145">
    <property type="entry name" value="YrhK"/>
    <property type="match status" value="2"/>
</dbReference>
<dbReference type="InterPro" id="IPR025424">
    <property type="entry name" value="YrhK_domain"/>
</dbReference>
<name>E1JWF0_SOLFR</name>
<dbReference type="OrthoDB" id="5862062at2"/>
<feature type="transmembrane region" description="Helical" evidence="1">
    <location>
        <begin position="33"/>
        <end position="53"/>
    </location>
</feature>
<keyword evidence="1" id="KW-0472">Membrane</keyword>
<comment type="caution">
    <text evidence="3">The sequence shown here is derived from an EMBL/GenBank/DDBJ whole genome shotgun (WGS) entry which is preliminary data.</text>
</comment>
<evidence type="ECO:0000259" key="2">
    <source>
        <dbReference type="Pfam" id="PF14145"/>
    </source>
</evidence>
<keyword evidence="1" id="KW-1133">Transmembrane helix</keyword>
<dbReference type="PANTHER" id="PTHR34967">
    <property type="entry name" value="OS02G0257200 PROTEIN"/>
    <property type="match status" value="1"/>
</dbReference>
<feature type="domain" description="YrhK" evidence="2">
    <location>
        <begin position="26"/>
        <end position="81"/>
    </location>
</feature>
<feature type="domain" description="YrhK" evidence="2">
    <location>
        <begin position="97"/>
        <end position="151"/>
    </location>
</feature>
<keyword evidence="1" id="KW-0812">Transmembrane</keyword>
<feature type="transmembrane region" description="Helical" evidence="1">
    <location>
        <begin position="163"/>
        <end position="187"/>
    </location>
</feature>
<reference evidence="3 4" key="1">
    <citation type="submission" date="2010-08" db="EMBL/GenBank/DDBJ databases">
        <title>The draft genome of Desulfovibrio fructosovorans JJ.</title>
        <authorList>
            <consortium name="US DOE Joint Genome Institute (JGI-PGF)"/>
            <person name="Lucas S."/>
            <person name="Copeland A."/>
            <person name="Lapidus A."/>
            <person name="Cheng J.-F."/>
            <person name="Bruce D."/>
            <person name="Goodwin L."/>
            <person name="Pitluck S."/>
            <person name="Land M.L."/>
            <person name="Hauser L."/>
            <person name="Chang Y.-J."/>
            <person name="Jeffries C."/>
            <person name="Wall J.D."/>
            <person name="Stahl D.A."/>
            <person name="Arkin A.P."/>
            <person name="Dehal P."/>
            <person name="Stolyar S.M."/>
            <person name="Hazen T.C."/>
            <person name="Woyke T.J."/>
        </authorList>
    </citation>
    <scope>NUCLEOTIDE SEQUENCE [LARGE SCALE GENOMIC DNA]</scope>
    <source>
        <strain evidence="3 4">JJ</strain>
    </source>
</reference>
<feature type="transmembrane region" description="Helical" evidence="1">
    <location>
        <begin position="59"/>
        <end position="80"/>
    </location>
</feature>
<dbReference type="PANTHER" id="PTHR34967:SF1">
    <property type="entry name" value="OS02G0257200 PROTEIN"/>
    <property type="match status" value="1"/>
</dbReference>
<proteinExistence type="predicted"/>
<feature type="transmembrane region" description="Helical" evidence="1">
    <location>
        <begin position="199"/>
        <end position="222"/>
    </location>
</feature>
<evidence type="ECO:0000313" key="3">
    <source>
        <dbReference type="EMBL" id="EFL51247.1"/>
    </source>
</evidence>
<keyword evidence="4" id="KW-1185">Reference proteome</keyword>
<feature type="transmembrane region" description="Helical" evidence="1">
    <location>
        <begin position="129"/>
        <end position="151"/>
    </location>
</feature>
<evidence type="ECO:0000256" key="1">
    <source>
        <dbReference type="SAM" id="Phobius"/>
    </source>
</evidence>
<dbReference type="eggNOG" id="ENOG502ZC78">
    <property type="taxonomic scope" value="Bacteria"/>
</dbReference>
<organism evidence="3 4">
    <name type="scientific">Solidesulfovibrio fructosivorans JJ]</name>
    <dbReference type="NCBI Taxonomy" id="596151"/>
    <lineage>
        <taxon>Bacteria</taxon>
        <taxon>Pseudomonadati</taxon>
        <taxon>Thermodesulfobacteriota</taxon>
        <taxon>Desulfovibrionia</taxon>
        <taxon>Desulfovibrionales</taxon>
        <taxon>Desulfovibrionaceae</taxon>
        <taxon>Solidesulfovibrio</taxon>
    </lineage>
</organism>
<feature type="transmembrane region" description="Helical" evidence="1">
    <location>
        <begin position="100"/>
        <end position="123"/>
    </location>
</feature>
<accession>E1JWF0</accession>
<dbReference type="Proteomes" id="UP000006250">
    <property type="component" value="Unassembled WGS sequence"/>
</dbReference>
<dbReference type="EMBL" id="AECZ01000011">
    <property type="protein sequence ID" value="EFL51247.1"/>
    <property type="molecule type" value="Genomic_DNA"/>
</dbReference>
<dbReference type="AlphaFoldDB" id="E1JWF0"/>
<evidence type="ECO:0000313" key="4">
    <source>
        <dbReference type="Proteomes" id="UP000006250"/>
    </source>
</evidence>